<feature type="region of interest" description="Disordered" evidence="1">
    <location>
        <begin position="84"/>
        <end position="156"/>
    </location>
</feature>
<dbReference type="EMBL" id="OX459961">
    <property type="protein sequence ID" value="CAI9165716.1"/>
    <property type="molecule type" value="Genomic_DNA"/>
</dbReference>
<organism evidence="2 3">
    <name type="scientific">Rangifer tarandus platyrhynchus</name>
    <name type="common">Svalbard reindeer</name>
    <dbReference type="NCBI Taxonomy" id="3082113"/>
    <lineage>
        <taxon>Eukaryota</taxon>
        <taxon>Metazoa</taxon>
        <taxon>Chordata</taxon>
        <taxon>Craniata</taxon>
        <taxon>Vertebrata</taxon>
        <taxon>Euteleostomi</taxon>
        <taxon>Mammalia</taxon>
        <taxon>Eutheria</taxon>
        <taxon>Laurasiatheria</taxon>
        <taxon>Artiodactyla</taxon>
        <taxon>Ruminantia</taxon>
        <taxon>Pecora</taxon>
        <taxon>Cervidae</taxon>
        <taxon>Odocoileinae</taxon>
        <taxon>Rangifer</taxon>
    </lineage>
</organism>
<dbReference type="Proteomes" id="UP001176941">
    <property type="component" value="Chromosome 25"/>
</dbReference>
<name>A0ABN8YXP9_RANTA</name>
<sequence>MLLIASLPRTLVPALLPFSLRPRSRASGSAGRRWATAVSEPRRGVWAGLEEARGEGRGLAWRRRDSPRSLGTLAVWLRTRPLRLPQGREAESPPLAPGEGEGEPPPAGREARGAGVAQAWACSAASGRGLGQPEVDAGQPRVGRDGSQGSGATRATPAWLCRQLGLGPPRLGFLRSRPGPGGSPGCSLGLPRGAGGALTCL</sequence>
<reference evidence="2" key="1">
    <citation type="submission" date="2023-04" db="EMBL/GenBank/DDBJ databases">
        <authorList>
            <consortium name="ELIXIR-Norway"/>
        </authorList>
    </citation>
    <scope>NUCLEOTIDE SEQUENCE [LARGE SCALE GENOMIC DNA]</scope>
</reference>
<accession>A0ABN8YXP9</accession>
<keyword evidence="3" id="KW-1185">Reference proteome</keyword>
<proteinExistence type="predicted"/>
<protein>
    <submittedName>
        <fullName evidence="2">Uncharacterized protein</fullName>
    </submittedName>
</protein>
<evidence type="ECO:0000313" key="2">
    <source>
        <dbReference type="EMBL" id="CAI9165716.1"/>
    </source>
</evidence>
<gene>
    <name evidence="2" type="ORF">MRATA1EN1_LOCUS14678</name>
</gene>
<evidence type="ECO:0000256" key="1">
    <source>
        <dbReference type="SAM" id="MobiDB-lite"/>
    </source>
</evidence>
<evidence type="ECO:0000313" key="3">
    <source>
        <dbReference type="Proteomes" id="UP001176941"/>
    </source>
</evidence>